<organism evidence="1 2">
    <name type="scientific">Heterorhabditis bacteriophora</name>
    <name type="common">Entomopathogenic nematode worm</name>
    <dbReference type="NCBI Taxonomy" id="37862"/>
    <lineage>
        <taxon>Eukaryota</taxon>
        <taxon>Metazoa</taxon>
        <taxon>Ecdysozoa</taxon>
        <taxon>Nematoda</taxon>
        <taxon>Chromadorea</taxon>
        <taxon>Rhabditida</taxon>
        <taxon>Rhabditina</taxon>
        <taxon>Rhabditomorpha</taxon>
        <taxon>Strongyloidea</taxon>
        <taxon>Heterorhabditidae</taxon>
        <taxon>Heterorhabditis</taxon>
    </lineage>
</organism>
<dbReference type="AlphaFoldDB" id="A0A1I7WU29"/>
<protein>
    <submittedName>
        <fullName evidence="2">Uncharacterized protein</fullName>
    </submittedName>
</protein>
<dbReference type="WBParaSite" id="Hba_08695">
    <property type="protein sequence ID" value="Hba_08695"/>
    <property type="gene ID" value="Hba_08695"/>
</dbReference>
<dbReference type="Proteomes" id="UP000095283">
    <property type="component" value="Unplaced"/>
</dbReference>
<evidence type="ECO:0000313" key="1">
    <source>
        <dbReference type="Proteomes" id="UP000095283"/>
    </source>
</evidence>
<reference evidence="2" key="1">
    <citation type="submission" date="2016-11" db="UniProtKB">
        <authorList>
            <consortium name="WormBaseParasite"/>
        </authorList>
    </citation>
    <scope>IDENTIFICATION</scope>
</reference>
<sequence length="38" mass="4155">MVKYTPSAVEVFNVRPRPSAVCAAIWGGKFQLSYLPNG</sequence>
<evidence type="ECO:0000313" key="2">
    <source>
        <dbReference type="WBParaSite" id="Hba_08695"/>
    </source>
</evidence>
<accession>A0A1I7WU29</accession>
<keyword evidence="1" id="KW-1185">Reference proteome</keyword>
<proteinExistence type="predicted"/>
<name>A0A1I7WU29_HETBA</name>